<accession>A0A875S7K5</accession>
<feature type="region of interest" description="Disordered" evidence="2">
    <location>
        <begin position="1"/>
        <end position="20"/>
    </location>
</feature>
<dbReference type="AlphaFoldDB" id="A0A875S7K5"/>
<reference evidence="3" key="1">
    <citation type="submission" date="2020-10" db="EMBL/GenBank/DDBJ databases">
        <authorList>
            <person name="Roach M.J.R."/>
        </authorList>
    </citation>
    <scope>NUCLEOTIDE SEQUENCE</scope>
    <source>
        <strain evidence="3">CBS 1945</strain>
    </source>
</reference>
<keyword evidence="1" id="KW-0175">Coiled coil</keyword>
<dbReference type="Proteomes" id="UP000662931">
    <property type="component" value="Chromosome 2"/>
</dbReference>
<evidence type="ECO:0000313" key="3">
    <source>
        <dbReference type="EMBL" id="QPG75144.1"/>
    </source>
</evidence>
<evidence type="ECO:0000256" key="2">
    <source>
        <dbReference type="SAM" id="MobiDB-lite"/>
    </source>
</evidence>
<dbReference type="GeneID" id="62195889"/>
<evidence type="ECO:0000256" key="1">
    <source>
        <dbReference type="SAM" id="Coils"/>
    </source>
</evidence>
<protein>
    <submittedName>
        <fullName evidence="3">Uncharacterized protein</fullName>
    </submittedName>
</protein>
<evidence type="ECO:0000313" key="4">
    <source>
        <dbReference type="Proteomes" id="UP000662931"/>
    </source>
</evidence>
<feature type="compositionally biased region" description="Low complexity" evidence="2">
    <location>
        <begin position="290"/>
        <end position="302"/>
    </location>
</feature>
<feature type="region of interest" description="Disordered" evidence="2">
    <location>
        <begin position="178"/>
        <end position="313"/>
    </location>
</feature>
<feature type="region of interest" description="Disordered" evidence="2">
    <location>
        <begin position="51"/>
        <end position="96"/>
    </location>
</feature>
<dbReference type="RefSeq" id="XP_038778709.1">
    <property type="nucleotide sequence ID" value="XM_038922781.1"/>
</dbReference>
<sequence length="313" mass="36144">MDDANPWVAERGNADSNFRSRDYWNNTEIHKQASTKAGEWYQIEKNLDEIGQRQRRPSQRNVNIFRWSSKESNKGQQSMERLRKKKQQEEKIQRKVNPKLLNAAFVEARKIIDERHQKEELERARLAKEREERERRLKEQKRQKDLEVKRYEVKLEGSEKSKKKKGFLQTLFGRKSKISKDHLSNDAVKEDPKVPEHDDFLAFSKKLSTKSENTDYDSDSNSESESKSGYEDGAERGYDELGEVGNSSFDQDPQCTQDLKSPSLPESSSGDTISNHVIISEASDYFSPKTTSTDSSSSSSSSEFGEFNQHLTT</sequence>
<feature type="compositionally biased region" description="Basic and acidic residues" evidence="2">
    <location>
        <begin position="178"/>
        <end position="200"/>
    </location>
</feature>
<feature type="compositionally biased region" description="Basic and acidic residues" evidence="2">
    <location>
        <begin position="224"/>
        <end position="239"/>
    </location>
</feature>
<name>A0A875S7K5_EENNA</name>
<gene>
    <name evidence="3" type="ORF">FOA43_002488</name>
</gene>
<dbReference type="KEGG" id="bnn:FOA43_002488"/>
<feature type="compositionally biased region" description="Polar residues" evidence="2">
    <location>
        <begin position="245"/>
        <end position="277"/>
    </location>
</feature>
<keyword evidence="4" id="KW-1185">Reference proteome</keyword>
<dbReference type="EMBL" id="CP064813">
    <property type="protein sequence ID" value="QPG75144.1"/>
    <property type="molecule type" value="Genomic_DNA"/>
</dbReference>
<organism evidence="3 4">
    <name type="scientific">Eeniella nana</name>
    <name type="common">Yeast</name>
    <name type="synonym">Brettanomyces nanus</name>
    <dbReference type="NCBI Taxonomy" id="13502"/>
    <lineage>
        <taxon>Eukaryota</taxon>
        <taxon>Fungi</taxon>
        <taxon>Dikarya</taxon>
        <taxon>Ascomycota</taxon>
        <taxon>Saccharomycotina</taxon>
        <taxon>Pichiomycetes</taxon>
        <taxon>Pichiales</taxon>
        <taxon>Pichiaceae</taxon>
        <taxon>Brettanomyces</taxon>
    </lineage>
</organism>
<feature type="coiled-coil region" evidence="1">
    <location>
        <begin position="111"/>
        <end position="154"/>
    </location>
</feature>
<proteinExistence type="predicted"/>